<evidence type="ECO:0000313" key="2">
    <source>
        <dbReference type="Proteomes" id="UP000235371"/>
    </source>
</evidence>
<protein>
    <submittedName>
        <fullName evidence="1">Uncharacterized protein</fullName>
    </submittedName>
</protein>
<sequence>MQFRQQNQREVFSGRLKCIQRNLWSVGKEQVNSDLNGKRGELFGENWSTTFLQHHNVFGAGQHLPPKSVDEPTLEWEICLYLSAWFPPAIFHVNSESRVEALHHYTLAFGTMVNLDDFAFSTPLRIYYNRKSDRVCFTGPVNALSRSAIEEAIVAHKIARLAINANVPLVNGTTSDFTDPTILDLAGTIYNWHHPELTDIVLYVSPRSVHGGYGSRMKFFWPEGDCMGDERCEQMARTSVEAFMKLDKDVMIKQVPTAEVGAMRIEELCRLRAKKNPASKTAGKAVLGMFPFEMAETSQFLVKDRFLVLDSASGLPEANRIGLTKEDTD</sequence>
<dbReference type="InParanoid" id="A0A2J6TR00"/>
<proteinExistence type="predicted"/>
<dbReference type="EMBL" id="KZ613746">
    <property type="protein sequence ID" value="PMD65456.1"/>
    <property type="molecule type" value="Genomic_DNA"/>
</dbReference>
<name>A0A2J6TR00_9HELO</name>
<dbReference type="GeneID" id="36590549"/>
<reference evidence="1 2" key="1">
    <citation type="submission" date="2016-04" db="EMBL/GenBank/DDBJ databases">
        <title>A degradative enzymes factory behind the ericoid mycorrhizal symbiosis.</title>
        <authorList>
            <consortium name="DOE Joint Genome Institute"/>
            <person name="Martino E."/>
            <person name="Morin E."/>
            <person name="Grelet G."/>
            <person name="Kuo A."/>
            <person name="Kohler A."/>
            <person name="Daghino S."/>
            <person name="Barry K."/>
            <person name="Choi C."/>
            <person name="Cichocki N."/>
            <person name="Clum A."/>
            <person name="Copeland A."/>
            <person name="Hainaut M."/>
            <person name="Haridas S."/>
            <person name="Labutti K."/>
            <person name="Lindquist E."/>
            <person name="Lipzen A."/>
            <person name="Khouja H.-R."/>
            <person name="Murat C."/>
            <person name="Ohm R."/>
            <person name="Olson A."/>
            <person name="Spatafora J."/>
            <person name="Veneault-Fourrey C."/>
            <person name="Henrissat B."/>
            <person name="Grigoriev I."/>
            <person name="Martin F."/>
            <person name="Perotto S."/>
        </authorList>
    </citation>
    <scope>NUCLEOTIDE SEQUENCE [LARGE SCALE GENOMIC DNA]</scope>
    <source>
        <strain evidence="1 2">E</strain>
    </source>
</reference>
<dbReference type="Proteomes" id="UP000235371">
    <property type="component" value="Unassembled WGS sequence"/>
</dbReference>
<dbReference type="RefSeq" id="XP_024742360.1">
    <property type="nucleotide sequence ID" value="XM_024882472.1"/>
</dbReference>
<accession>A0A2J6TR00</accession>
<evidence type="ECO:0000313" key="1">
    <source>
        <dbReference type="EMBL" id="PMD65456.1"/>
    </source>
</evidence>
<organism evidence="1 2">
    <name type="scientific">Hyaloscypha bicolor E</name>
    <dbReference type="NCBI Taxonomy" id="1095630"/>
    <lineage>
        <taxon>Eukaryota</taxon>
        <taxon>Fungi</taxon>
        <taxon>Dikarya</taxon>
        <taxon>Ascomycota</taxon>
        <taxon>Pezizomycotina</taxon>
        <taxon>Leotiomycetes</taxon>
        <taxon>Helotiales</taxon>
        <taxon>Hyaloscyphaceae</taxon>
        <taxon>Hyaloscypha</taxon>
        <taxon>Hyaloscypha bicolor</taxon>
    </lineage>
</organism>
<dbReference type="AlphaFoldDB" id="A0A2J6TR00"/>
<gene>
    <name evidence="1" type="ORF">K444DRAFT_625033</name>
</gene>
<keyword evidence="2" id="KW-1185">Reference proteome</keyword>